<proteinExistence type="predicted"/>
<comment type="caution">
    <text evidence="1">The sequence shown here is derived from an EMBL/GenBank/DDBJ whole genome shotgun (WGS) entry which is preliminary data.</text>
</comment>
<dbReference type="Proteomes" id="UP001550853">
    <property type="component" value="Unassembled WGS sequence"/>
</dbReference>
<gene>
    <name evidence="1" type="ORF">AB0E61_22800</name>
</gene>
<accession>A0ABV2Z536</accession>
<reference evidence="1 2" key="1">
    <citation type="submission" date="2024-06" db="EMBL/GenBank/DDBJ databases">
        <title>The Natural Products Discovery Center: Release of the First 8490 Sequenced Strains for Exploring Actinobacteria Biosynthetic Diversity.</title>
        <authorList>
            <person name="Kalkreuter E."/>
            <person name="Kautsar S.A."/>
            <person name="Yang D."/>
            <person name="Bader C.D."/>
            <person name="Teijaro C.N."/>
            <person name="Fluegel L."/>
            <person name="Davis C.M."/>
            <person name="Simpson J.R."/>
            <person name="Lauterbach L."/>
            <person name="Steele A.D."/>
            <person name="Gui C."/>
            <person name="Meng S."/>
            <person name="Li G."/>
            <person name="Viehrig K."/>
            <person name="Ye F."/>
            <person name="Su P."/>
            <person name="Kiefer A.F."/>
            <person name="Nichols A."/>
            <person name="Cepeda A.J."/>
            <person name="Yan W."/>
            <person name="Fan B."/>
            <person name="Jiang Y."/>
            <person name="Adhikari A."/>
            <person name="Zheng C.-J."/>
            <person name="Schuster L."/>
            <person name="Cowan T.M."/>
            <person name="Smanski M.J."/>
            <person name="Chevrette M.G."/>
            <person name="De Carvalho L.P.S."/>
            <person name="Shen B."/>
        </authorList>
    </citation>
    <scope>NUCLEOTIDE SEQUENCE [LARGE SCALE GENOMIC DNA]</scope>
    <source>
        <strain evidence="1 2">NPDC033039</strain>
    </source>
</reference>
<dbReference type="EMBL" id="JBEZVI010000020">
    <property type="protein sequence ID" value="MEU3712909.1"/>
    <property type="molecule type" value="Genomic_DNA"/>
</dbReference>
<sequence>MRKVPAFLLRHRVVVEPYLGDTAYGLQYGPGVEVRALVDPARRLVRAADGRQATATATVITAPGLECPPGSRLTLPDGRTSTALTVAEHTAPGLPVPACTEVSCG</sequence>
<evidence type="ECO:0000313" key="2">
    <source>
        <dbReference type="Proteomes" id="UP001550853"/>
    </source>
</evidence>
<evidence type="ECO:0000313" key="1">
    <source>
        <dbReference type="EMBL" id="MEU3712909.1"/>
    </source>
</evidence>
<keyword evidence="2" id="KW-1185">Reference proteome</keyword>
<organism evidence="1 2">
    <name type="scientific">Streptomyces catenulae</name>
    <dbReference type="NCBI Taxonomy" id="66875"/>
    <lineage>
        <taxon>Bacteria</taxon>
        <taxon>Bacillati</taxon>
        <taxon>Actinomycetota</taxon>
        <taxon>Actinomycetes</taxon>
        <taxon>Kitasatosporales</taxon>
        <taxon>Streptomycetaceae</taxon>
        <taxon>Streptomyces</taxon>
    </lineage>
</organism>
<dbReference type="RefSeq" id="WP_030282738.1">
    <property type="nucleotide sequence ID" value="NZ_JBEZVI010000020.1"/>
</dbReference>
<protein>
    <submittedName>
        <fullName evidence="1">Uncharacterized protein</fullName>
    </submittedName>
</protein>
<name>A0ABV2Z536_9ACTN</name>